<accession>A0A0P1AAZ7</accession>
<sequence>MKLLNIFPLLRNHMTVLKRFIKLLASEGTWVFDAHVIPFEIYSGKHGLWRNQAKFLAKDLANASIPMEFL</sequence>
<proteinExistence type="predicted"/>
<reference evidence="2" key="1">
    <citation type="submission" date="2014-09" db="EMBL/GenBank/DDBJ databases">
        <authorList>
            <person name="Sharma Rahul"/>
            <person name="Thines Marco"/>
        </authorList>
    </citation>
    <scope>NUCLEOTIDE SEQUENCE [LARGE SCALE GENOMIC DNA]</scope>
</reference>
<organism evidence="1 2">
    <name type="scientific">Plasmopara halstedii</name>
    <name type="common">Downy mildew of sunflower</name>
    <dbReference type="NCBI Taxonomy" id="4781"/>
    <lineage>
        <taxon>Eukaryota</taxon>
        <taxon>Sar</taxon>
        <taxon>Stramenopiles</taxon>
        <taxon>Oomycota</taxon>
        <taxon>Peronosporomycetes</taxon>
        <taxon>Peronosporales</taxon>
        <taxon>Peronosporaceae</taxon>
        <taxon>Plasmopara</taxon>
    </lineage>
</organism>
<evidence type="ECO:0000313" key="2">
    <source>
        <dbReference type="Proteomes" id="UP000054928"/>
    </source>
</evidence>
<protein>
    <submittedName>
        <fullName evidence="1">Uncharacterized protein</fullName>
    </submittedName>
</protein>
<dbReference type="Proteomes" id="UP000054928">
    <property type="component" value="Unassembled WGS sequence"/>
</dbReference>
<dbReference type="AlphaFoldDB" id="A0A0P1AAZ7"/>
<dbReference type="RefSeq" id="XP_024574129.1">
    <property type="nucleotide sequence ID" value="XM_024723120.1"/>
</dbReference>
<name>A0A0P1AAZ7_PLAHL</name>
<evidence type="ECO:0000313" key="1">
    <source>
        <dbReference type="EMBL" id="CEG37760.1"/>
    </source>
</evidence>
<dbReference type="GeneID" id="36400870"/>
<keyword evidence="2" id="KW-1185">Reference proteome</keyword>
<dbReference type="EMBL" id="CCYD01000290">
    <property type="protein sequence ID" value="CEG37760.1"/>
    <property type="molecule type" value="Genomic_DNA"/>
</dbReference>